<sequence>MPSPRFGEVWHAPSGSVLPGGMLCLIVSSDDYNRIRRQYIIVEVVTDPLSGDAIICPLGPGIGVALTGTPFAVGPNWFDGTDEPIAILDEPDARRAADQVRAILGP</sequence>
<keyword evidence="2" id="KW-1185">Reference proteome</keyword>
<dbReference type="EMBL" id="JBFAKC010000021">
    <property type="protein sequence ID" value="MEV0712396.1"/>
    <property type="molecule type" value="Genomic_DNA"/>
</dbReference>
<proteinExistence type="predicted"/>
<dbReference type="Proteomes" id="UP001551695">
    <property type="component" value="Unassembled WGS sequence"/>
</dbReference>
<protein>
    <submittedName>
        <fullName evidence="1">Uncharacterized protein</fullName>
    </submittedName>
</protein>
<dbReference type="RefSeq" id="WP_109529570.1">
    <property type="nucleotide sequence ID" value="NZ_JBEXKW010000026.1"/>
</dbReference>
<reference evidence="1 2" key="1">
    <citation type="submission" date="2024-06" db="EMBL/GenBank/DDBJ databases">
        <title>The Natural Products Discovery Center: Release of the First 8490 Sequenced Strains for Exploring Actinobacteria Biosynthetic Diversity.</title>
        <authorList>
            <person name="Kalkreuter E."/>
            <person name="Kautsar S.A."/>
            <person name="Yang D."/>
            <person name="Bader C.D."/>
            <person name="Teijaro C.N."/>
            <person name="Fluegel L."/>
            <person name="Davis C.M."/>
            <person name="Simpson J.R."/>
            <person name="Lauterbach L."/>
            <person name="Steele A.D."/>
            <person name="Gui C."/>
            <person name="Meng S."/>
            <person name="Li G."/>
            <person name="Viehrig K."/>
            <person name="Ye F."/>
            <person name="Su P."/>
            <person name="Kiefer A.F."/>
            <person name="Nichols A."/>
            <person name="Cepeda A.J."/>
            <person name="Yan W."/>
            <person name="Fan B."/>
            <person name="Jiang Y."/>
            <person name="Adhikari A."/>
            <person name="Zheng C.-J."/>
            <person name="Schuster L."/>
            <person name="Cowan T.M."/>
            <person name="Smanski M.J."/>
            <person name="Chevrette M.G."/>
            <person name="De Carvalho L.P.S."/>
            <person name="Shen B."/>
        </authorList>
    </citation>
    <scope>NUCLEOTIDE SEQUENCE [LARGE SCALE GENOMIC DNA]</scope>
    <source>
        <strain evidence="1 2">NPDC050403</strain>
    </source>
</reference>
<organism evidence="1 2">
    <name type="scientific">Nocardia aurea</name>
    <dbReference type="NCBI Taxonomy" id="2144174"/>
    <lineage>
        <taxon>Bacteria</taxon>
        <taxon>Bacillati</taxon>
        <taxon>Actinomycetota</taxon>
        <taxon>Actinomycetes</taxon>
        <taxon>Mycobacteriales</taxon>
        <taxon>Nocardiaceae</taxon>
        <taxon>Nocardia</taxon>
    </lineage>
</organism>
<accession>A0ABV3G4R0</accession>
<gene>
    <name evidence="1" type="ORF">AB0I48_33060</name>
</gene>
<evidence type="ECO:0000313" key="1">
    <source>
        <dbReference type="EMBL" id="MEV0712396.1"/>
    </source>
</evidence>
<evidence type="ECO:0000313" key="2">
    <source>
        <dbReference type="Proteomes" id="UP001551695"/>
    </source>
</evidence>
<comment type="caution">
    <text evidence="1">The sequence shown here is derived from an EMBL/GenBank/DDBJ whole genome shotgun (WGS) entry which is preliminary data.</text>
</comment>
<name>A0ABV3G4R0_9NOCA</name>